<organism evidence="2">
    <name type="scientific">freshwater metagenome</name>
    <dbReference type="NCBI Taxonomy" id="449393"/>
    <lineage>
        <taxon>unclassified sequences</taxon>
        <taxon>metagenomes</taxon>
        <taxon>ecological metagenomes</taxon>
    </lineage>
</organism>
<reference evidence="2" key="1">
    <citation type="submission" date="2020-05" db="EMBL/GenBank/DDBJ databases">
        <authorList>
            <person name="Chiriac C."/>
            <person name="Salcher M."/>
            <person name="Ghai R."/>
            <person name="Kavagutti S V."/>
        </authorList>
    </citation>
    <scope>NUCLEOTIDE SEQUENCE</scope>
</reference>
<keyword evidence="1" id="KW-1133">Transmembrane helix</keyword>
<keyword evidence="1" id="KW-0472">Membrane</keyword>
<protein>
    <submittedName>
        <fullName evidence="2">Unannotated protein</fullName>
    </submittedName>
</protein>
<feature type="transmembrane region" description="Helical" evidence="1">
    <location>
        <begin position="231"/>
        <end position="254"/>
    </location>
</feature>
<accession>A0A6J6DM82</accession>
<dbReference type="AlphaFoldDB" id="A0A6J6DM82"/>
<name>A0A6J6DM82_9ZZZZ</name>
<proteinExistence type="predicted"/>
<gene>
    <name evidence="2" type="ORF">UFOPK1572_01013</name>
    <name evidence="3" type="ORF">UFOPK1704_00193</name>
</gene>
<dbReference type="EMBL" id="CAEZTC010000127">
    <property type="protein sequence ID" value="CAB4564039.1"/>
    <property type="molecule type" value="Genomic_DNA"/>
</dbReference>
<evidence type="ECO:0000256" key="1">
    <source>
        <dbReference type="SAM" id="Phobius"/>
    </source>
</evidence>
<keyword evidence="1" id="KW-0812">Transmembrane</keyword>
<evidence type="ECO:0000313" key="3">
    <source>
        <dbReference type="EMBL" id="CAB4565894.1"/>
    </source>
</evidence>
<dbReference type="EMBL" id="CAEZTQ010000020">
    <property type="protein sequence ID" value="CAB4565894.1"/>
    <property type="molecule type" value="Genomic_DNA"/>
</dbReference>
<evidence type="ECO:0000313" key="2">
    <source>
        <dbReference type="EMBL" id="CAB4564039.1"/>
    </source>
</evidence>
<sequence>MLTSFKKQSVALVAVLCAVLFLSSCRVDQTISLEVNRNGTGTVTVTAIANKAILDAAPELAADIRTDDLVTAGWKVDGPTPTDDGGLRIEISRDFKDPTEATLILGQVNGPRGPLQEAVLTRSGKDTNSLWTLAGRLEVNGGLQAFIDDAAFELLGSAPYAADIEEAGLDLGAAVGLNFTVSMPGEIESTTGVQNNGTVSWLVPMDGSRVDIATSSTNVDVVSSVAGVGRVLLLAILVLWIAGMAVLLLLVLNAKQRRTRTPRI</sequence>
<dbReference type="PROSITE" id="PS51257">
    <property type="entry name" value="PROKAR_LIPOPROTEIN"/>
    <property type="match status" value="1"/>
</dbReference>